<dbReference type="CDD" id="cd17324">
    <property type="entry name" value="MFS_NepI_like"/>
    <property type="match status" value="1"/>
</dbReference>
<dbReference type="InterPro" id="IPR011701">
    <property type="entry name" value="MFS"/>
</dbReference>
<evidence type="ECO:0000256" key="1">
    <source>
        <dbReference type="ARBA" id="ARBA00004651"/>
    </source>
</evidence>
<evidence type="ECO:0000313" key="8">
    <source>
        <dbReference type="EMBL" id="GAA4977151.1"/>
    </source>
</evidence>
<feature type="transmembrane region" description="Helical" evidence="6">
    <location>
        <begin position="172"/>
        <end position="192"/>
    </location>
</feature>
<feature type="transmembrane region" description="Helical" evidence="6">
    <location>
        <begin position="147"/>
        <end position="166"/>
    </location>
</feature>
<evidence type="ECO:0000256" key="3">
    <source>
        <dbReference type="ARBA" id="ARBA00022692"/>
    </source>
</evidence>
<evidence type="ECO:0000256" key="4">
    <source>
        <dbReference type="ARBA" id="ARBA00022989"/>
    </source>
</evidence>
<dbReference type="RefSeq" id="WP_345677962.1">
    <property type="nucleotide sequence ID" value="NZ_BAABHS010000018.1"/>
</dbReference>
<keyword evidence="4 6" id="KW-1133">Transmembrane helix</keyword>
<feature type="transmembrane region" description="Helical" evidence="6">
    <location>
        <begin position="280"/>
        <end position="299"/>
    </location>
</feature>
<dbReference type="EMBL" id="BAABHS010000018">
    <property type="protein sequence ID" value="GAA4977151.1"/>
    <property type="molecule type" value="Genomic_DNA"/>
</dbReference>
<organism evidence="8 9">
    <name type="scientific">Yinghuangia aomiensis</name>
    <dbReference type="NCBI Taxonomy" id="676205"/>
    <lineage>
        <taxon>Bacteria</taxon>
        <taxon>Bacillati</taxon>
        <taxon>Actinomycetota</taxon>
        <taxon>Actinomycetes</taxon>
        <taxon>Kitasatosporales</taxon>
        <taxon>Streptomycetaceae</taxon>
        <taxon>Yinghuangia</taxon>
    </lineage>
</organism>
<feature type="transmembrane region" description="Helical" evidence="6">
    <location>
        <begin position="252"/>
        <end position="273"/>
    </location>
</feature>
<comment type="subcellular location">
    <subcellularLocation>
        <location evidence="1">Cell membrane</location>
        <topology evidence="1">Multi-pass membrane protein</topology>
    </subcellularLocation>
</comment>
<evidence type="ECO:0000313" key="9">
    <source>
        <dbReference type="Proteomes" id="UP001500466"/>
    </source>
</evidence>
<feature type="transmembrane region" description="Helical" evidence="6">
    <location>
        <begin position="305"/>
        <end position="333"/>
    </location>
</feature>
<feature type="domain" description="Major facilitator superfamily (MFS) profile" evidence="7">
    <location>
        <begin position="18"/>
        <end position="394"/>
    </location>
</feature>
<gene>
    <name evidence="8" type="ORF">GCM10023205_50650</name>
</gene>
<evidence type="ECO:0000259" key="7">
    <source>
        <dbReference type="PROSITE" id="PS50850"/>
    </source>
</evidence>
<feature type="transmembrane region" description="Helical" evidence="6">
    <location>
        <begin position="88"/>
        <end position="111"/>
    </location>
</feature>
<keyword evidence="3 6" id="KW-0812">Transmembrane</keyword>
<evidence type="ECO:0000256" key="2">
    <source>
        <dbReference type="ARBA" id="ARBA00022475"/>
    </source>
</evidence>
<dbReference type="Gene3D" id="1.20.1250.20">
    <property type="entry name" value="MFS general substrate transporter like domains"/>
    <property type="match status" value="1"/>
</dbReference>
<dbReference type="PANTHER" id="PTHR43124">
    <property type="entry name" value="PURINE EFFLUX PUMP PBUE"/>
    <property type="match status" value="1"/>
</dbReference>
<feature type="transmembrane region" description="Helical" evidence="6">
    <location>
        <begin position="56"/>
        <end position="76"/>
    </location>
</feature>
<name>A0ABP9HSM9_9ACTN</name>
<feature type="transmembrane region" description="Helical" evidence="6">
    <location>
        <begin position="23"/>
        <end position="44"/>
    </location>
</feature>
<dbReference type="InterPro" id="IPR036259">
    <property type="entry name" value="MFS_trans_sf"/>
</dbReference>
<proteinExistence type="predicted"/>
<accession>A0ABP9HSM9</accession>
<dbReference type="Proteomes" id="UP001500466">
    <property type="component" value="Unassembled WGS sequence"/>
</dbReference>
<feature type="transmembrane region" description="Helical" evidence="6">
    <location>
        <begin position="221"/>
        <end position="240"/>
    </location>
</feature>
<keyword evidence="2" id="KW-1003">Cell membrane</keyword>
<keyword evidence="5 6" id="KW-0472">Membrane</keyword>
<comment type="caution">
    <text evidence="8">The sequence shown here is derived from an EMBL/GenBank/DDBJ whole genome shotgun (WGS) entry which is preliminary data.</text>
</comment>
<dbReference type="SUPFAM" id="SSF103473">
    <property type="entry name" value="MFS general substrate transporter"/>
    <property type="match status" value="1"/>
</dbReference>
<dbReference type="Pfam" id="PF07690">
    <property type="entry name" value="MFS_1"/>
    <property type="match status" value="1"/>
</dbReference>
<dbReference type="InterPro" id="IPR050189">
    <property type="entry name" value="MFS_Efflux_Transporters"/>
</dbReference>
<protein>
    <submittedName>
        <fullName evidence="8">MFS transporter</fullName>
    </submittedName>
</protein>
<feature type="transmembrane region" description="Helical" evidence="6">
    <location>
        <begin position="117"/>
        <end position="135"/>
    </location>
</feature>
<feature type="transmembrane region" description="Helical" evidence="6">
    <location>
        <begin position="345"/>
        <end position="364"/>
    </location>
</feature>
<reference evidence="9" key="1">
    <citation type="journal article" date="2019" name="Int. J. Syst. Evol. Microbiol.">
        <title>The Global Catalogue of Microorganisms (GCM) 10K type strain sequencing project: providing services to taxonomists for standard genome sequencing and annotation.</title>
        <authorList>
            <consortium name="The Broad Institute Genomics Platform"/>
            <consortium name="The Broad Institute Genome Sequencing Center for Infectious Disease"/>
            <person name="Wu L."/>
            <person name="Ma J."/>
        </authorList>
    </citation>
    <scope>NUCLEOTIDE SEQUENCE [LARGE SCALE GENOMIC DNA]</scope>
    <source>
        <strain evidence="9">JCM 17986</strain>
    </source>
</reference>
<sequence>MAPPQSAPTATTPSPPRLPLPGLLALFTAAFGAVLTELLPAGLLPQLSEGLNVSEASAGFLVTGYAAASCLAAIPLTSALRGVRRRRVLITALLGFALANAVTAASGAYAVTFAARLLAGAMGGVLWAMLAGYAARIAPPERRGAAIALVLAGITVALALGIPAGTTAAAYVGWRGTFALLAVLGVSVAAWARWKVPDFPGEAAADRTPLRRIAKLPGLRPILAVTLFLLLGHQAVYTYLAPLSERAVGDRTGVVLLVFGGATVAGIWAAGLVADRRPRAALVAALAGIAAALTLLGAAGGLPPVLFAAVALWGAAFGAAPTLVQTALVTLAGPDRADAATSLQATVYNIGIAAGSLAGGVVLGSAGSGMLPWVALPMVLAALGAVAVGRFRTT</sequence>
<dbReference type="PROSITE" id="PS50850">
    <property type="entry name" value="MFS"/>
    <property type="match status" value="1"/>
</dbReference>
<keyword evidence="9" id="KW-1185">Reference proteome</keyword>
<dbReference type="InterPro" id="IPR020846">
    <property type="entry name" value="MFS_dom"/>
</dbReference>
<feature type="transmembrane region" description="Helical" evidence="6">
    <location>
        <begin position="370"/>
        <end position="391"/>
    </location>
</feature>
<evidence type="ECO:0000256" key="5">
    <source>
        <dbReference type="ARBA" id="ARBA00023136"/>
    </source>
</evidence>
<dbReference type="PANTHER" id="PTHR43124:SF3">
    <property type="entry name" value="CHLORAMPHENICOL EFFLUX PUMP RV0191"/>
    <property type="match status" value="1"/>
</dbReference>
<evidence type="ECO:0000256" key="6">
    <source>
        <dbReference type="SAM" id="Phobius"/>
    </source>
</evidence>